<gene>
    <name evidence="2" type="ORF">ABG768_025110</name>
</gene>
<accession>A0AAW2AG88</accession>
<evidence type="ECO:0000313" key="3">
    <source>
        <dbReference type="Proteomes" id="UP001479290"/>
    </source>
</evidence>
<sequence>MNNIRVCHTTEDKRARYVPWVREKEEEPEKGRGKRENAEGEKEECWVSLPGSQPMSRLPTLSYQHPSSAK</sequence>
<name>A0AAW2AG88_CULAL</name>
<proteinExistence type="predicted"/>
<evidence type="ECO:0000256" key="1">
    <source>
        <dbReference type="SAM" id="MobiDB-lite"/>
    </source>
</evidence>
<feature type="non-terminal residue" evidence="2">
    <location>
        <position position="70"/>
    </location>
</feature>
<feature type="compositionally biased region" description="Polar residues" evidence="1">
    <location>
        <begin position="50"/>
        <end position="70"/>
    </location>
</feature>
<dbReference type="EMBL" id="JAWDJR010000007">
    <property type="protein sequence ID" value="KAK9971759.1"/>
    <property type="molecule type" value="Genomic_DNA"/>
</dbReference>
<feature type="region of interest" description="Disordered" evidence="1">
    <location>
        <begin position="22"/>
        <end position="70"/>
    </location>
</feature>
<reference evidence="2 3" key="1">
    <citation type="submission" date="2024-05" db="EMBL/GenBank/DDBJ databases">
        <title>A high-quality chromosomal-level genome assembly of Topmouth culter (Culter alburnus).</title>
        <authorList>
            <person name="Zhao H."/>
        </authorList>
    </citation>
    <scope>NUCLEOTIDE SEQUENCE [LARGE SCALE GENOMIC DNA]</scope>
    <source>
        <strain evidence="2">CATC2023</strain>
        <tissue evidence="2">Muscle</tissue>
    </source>
</reference>
<dbReference type="Proteomes" id="UP001479290">
    <property type="component" value="Unassembled WGS sequence"/>
</dbReference>
<protein>
    <submittedName>
        <fullName evidence="2">Uncharacterized protein</fullName>
    </submittedName>
</protein>
<feature type="compositionally biased region" description="Basic and acidic residues" evidence="1">
    <location>
        <begin position="22"/>
        <end position="45"/>
    </location>
</feature>
<organism evidence="2 3">
    <name type="scientific">Culter alburnus</name>
    <name type="common">Topmouth culter</name>
    <dbReference type="NCBI Taxonomy" id="194366"/>
    <lineage>
        <taxon>Eukaryota</taxon>
        <taxon>Metazoa</taxon>
        <taxon>Chordata</taxon>
        <taxon>Craniata</taxon>
        <taxon>Vertebrata</taxon>
        <taxon>Euteleostomi</taxon>
        <taxon>Actinopterygii</taxon>
        <taxon>Neopterygii</taxon>
        <taxon>Teleostei</taxon>
        <taxon>Ostariophysi</taxon>
        <taxon>Cypriniformes</taxon>
        <taxon>Xenocyprididae</taxon>
        <taxon>Xenocypridinae</taxon>
        <taxon>Culter</taxon>
    </lineage>
</organism>
<comment type="caution">
    <text evidence="2">The sequence shown here is derived from an EMBL/GenBank/DDBJ whole genome shotgun (WGS) entry which is preliminary data.</text>
</comment>
<dbReference type="AlphaFoldDB" id="A0AAW2AG88"/>
<keyword evidence="3" id="KW-1185">Reference proteome</keyword>
<evidence type="ECO:0000313" key="2">
    <source>
        <dbReference type="EMBL" id="KAK9971759.1"/>
    </source>
</evidence>